<sequence length="453" mass="48735">MASTFERLFGSEGPAASNGASPQTGAQGRKSGSPDGQATGILPSQDEKFLGSGKRRLKEPGSGCAREALSPKSQERNSPFAMRQVAWGLGGIWQSQAWSGSPRSLGGSLESEDLKSSCGPVRRRFPSADKISVPLPPWAAPGELSPCVPPARDRSPRAQDRRVADWTHGYDLDAYRSIRVYPDSSHYKTCAALSKAYFEPQEHADLLGPDGMPRGACKRQGSPDARGTQSSITFTASGTSPEAGDNLQGMQTRMVGGDWNFSTLSPIPRKRLQSESPRQDEVPSAGRVSTRFSWAADMVPHSPQPKRNMRNMQSLESASPRSTAGTSLGTGLIRSSAALTTGFYAEEPDTLLDSFLGARKGRSPFASPSPGASPLTSPRSVSATPQSRGFGSLSWGHVSAGGYGPEVAARQAAGTSHRLWRPKDSDITTFKEPFLRHRERVRDQRARSPPRWK</sequence>
<feature type="region of interest" description="Disordered" evidence="1">
    <location>
        <begin position="359"/>
        <end position="388"/>
    </location>
</feature>
<evidence type="ECO:0000313" key="3">
    <source>
        <dbReference type="Proteomes" id="UP001178507"/>
    </source>
</evidence>
<dbReference type="EMBL" id="CAUJNA010003387">
    <property type="protein sequence ID" value="CAJ1400815.1"/>
    <property type="molecule type" value="Genomic_DNA"/>
</dbReference>
<feature type="region of interest" description="Disordered" evidence="1">
    <location>
        <begin position="1"/>
        <end position="78"/>
    </location>
</feature>
<feature type="compositionally biased region" description="Low complexity" evidence="1">
    <location>
        <begin position="363"/>
        <end position="374"/>
    </location>
</feature>
<comment type="caution">
    <text evidence="2">The sequence shown here is derived from an EMBL/GenBank/DDBJ whole genome shotgun (WGS) entry which is preliminary data.</text>
</comment>
<feature type="compositionally biased region" description="Polar residues" evidence="1">
    <location>
        <begin position="310"/>
        <end position="329"/>
    </location>
</feature>
<dbReference type="AlphaFoldDB" id="A0AA36J8V1"/>
<proteinExistence type="predicted"/>
<reference evidence="2" key="1">
    <citation type="submission" date="2023-08" db="EMBL/GenBank/DDBJ databases">
        <authorList>
            <person name="Chen Y."/>
            <person name="Shah S."/>
            <person name="Dougan E. K."/>
            <person name="Thang M."/>
            <person name="Chan C."/>
        </authorList>
    </citation>
    <scope>NUCLEOTIDE SEQUENCE</scope>
</reference>
<organism evidence="2 3">
    <name type="scientific">Effrenium voratum</name>
    <dbReference type="NCBI Taxonomy" id="2562239"/>
    <lineage>
        <taxon>Eukaryota</taxon>
        <taxon>Sar</taxon>
        <taxon>Alveolata</taxon>
        <taxon>Dinophyceae</taxon>
        <taxon>Suessiales</taxon>
        <taxon>Symbiodiniaceae</taxon>
        <taxon>Effrenium</taxon>
    </lineage>
</organism>
<protein>
    <submittedName>
        <fullName evidence="2">Uncharacterized protein</fullName>
    </submittedName>
</protein>
<dbReference type="Proteomes" id="UP001178507">
    <property type="component" value="Unassembled WGS sequence"/>
</dbReference>
<keyword evidence="3" id="KW-1185">Reference proteome</keyword>
<feature type="compositionally biased region" description="Polar residues" evidence="1">
    <location>
        <begin position="227"/>
        <end position="240"/>
    </location>
</feature>
<feature type="compositionally biased region" description="Polar residues" evidence="1">
    <location>
        <begin position="375"/>
        <end position="388"/>
    </location>
</feature>
<evidence type="ECO:0000313" key="2">
    <source>
        <dbReference type="EMBL" id="CAJ1400815.1"/>
    </source>
</evidence>
<feature type="region of interest" description="Disordered" evidence="1">
    <location>
        <begin position="204"/>
        <end position="329"/>
    </location>
</feature>
<gene>
    <name evidence="2" type="ORF">EVOR1521_LOCUS24089</name>
</gene>
<accession>A0AA36J8V1</accession>
<feature type="region of interest" description="Disordered" evidence="1">
    <location>
        <begin position="98"/>
        <end position="161"/>
    </location>
</feature>
<evidence type="ECO:0000256" key="1">
    <source>
        <dbReference type="SAM" id="MobiDB-lite"/>
    </source>
</evidence>
<name>A0AA36J8V1_9DINO</name>
<feature type="compositionally biased region" description="Basic and acidic residues" evidence="1">
    <location>
        <begin position="151"/>
        <end position="161"/>
    </location>
</feature>